<organism evidence="9 10">
    <name type="scientific">Thiomicrorhabdus lithotrophica</name>
    <dbReference type="NCBI Taxonomy" id="2949997"/>
    <lineage>
        <taxon>Bacteria</taxon>
        <taxon>Pseudomonadati</taxon>
        <taxon>Pseudomonadota</taxon>
        <taxon>Gammaproteobacteria</taxon>
        <taxon>Thiotrichales</taxon>
        <taxon>Piscirickettsiaceae</taxon>
        <taxon>Thiomicrorhabdus</taxon>
    </lineage>
</organism>
<evidence type="ECO:0000313" key="9">
    <source>
        <dbReference type="EMBL" id="WEJ62007.1"/>
    </source>
</evidence>
<dbReference type="InterPro" id="IPR011990">
    <property type="entry name" value="TPR-like_helical_dom_sf"/>
</dbReference>
<keyword evidence="6 9" id="KW-0482">Metalloprotease</keyword>
<dbReference type="EMBL" id="CP102381">
    <property type="protein sequence ID" value="WEJ62007.1"/>
    <property type="molecule type" value="Genomic_DNA"/>
</dbReference>
<sequence length="471" mass="53217">MILITSILATGSQANSLPDLGSPDLVEYDTQTEKELGRAFTSTLHTHYNLYSDLETNAYIRELGHKLASHTGNNRNYSFYIINDTSINAFAGPDGVIGIHTGLINATETEDELAAVIAHEISHVTQNHLSRRYEYSSTQGSLNSIASLIAAILIGMHDPSAGMATLMGGMGYNLQQQLKNSRLHESEADAIGIDLLHKSGYNPHAMGDFFGRLAKASQLDTFQVPEILRTHPVSENRLAEAENRAQNLSMVQKDKPESYLSYIKMRLKKDQSSLLEYNPQKITQNKSEACYQKTLESINTKKRVPNCIKNENDKPQSLPLFTTALIESYTTSNKKLSSQELEYLDKLVEFKLELHPNNPSIPIRYSRYLEQAGEIEKAIKILKNAESKLTYRYSLYKTLAELYAQTKQESYVYLNLAKAYLEIGSVERSEYFTKRTKETIKDNNNTIKHEITLLENKLNKLLKNKDKSTDE</sequence>
<evidence type="ECO:0000256" key="7">
    <source>
        <dbReference type="SAM" id="Coils"/>
    </source>
</evidence>
<dbReference type="SUPFAM" id="SSF48452">
    <property type="entry name" value="TPR-like"/>
    <property type="match status" value="1"/>
</dbReference>
<evidence type="ECO:0000313" key="10">
    <source>
        <dbReference type="Proteomes" id="UP001222275"/>
    </source>
</evidence>
<evidence type="ECO:0000256" key="3">
    <source>
        <dbReference type="ARBA" id="ARBA00022723"/>
    </source>
</evidence>
<keyword evidence="5" id="KW-0862">Zinc</keyword>
<feature type="coiled-coil region" evidence="7">
    <location>
        <begin position="437"/>
        <end position="471"/>
    </location>
</feature>
<keyword evidence="7" id="KW-0175">Coiled coil</keyword>
<dbReference type="EC" id="3.4.24.-" evidence="9"/>
<keyword evidence="4 9" id="KW-0378">Hydrolase</keyword>
<evidence type="ECO:0000256" key="1">
    <source>
        <dbReference type="ARBA" id="ARBA00001947"/>
    </source>
</evidence>
<dbReference type="Gene3D" id="3.30.2010.10">
    <property type="entry name" value="Metalloproteases ('zincins'), catalytic domain"/>
    <property type="match status" value="1"/>
</dbReference>
<dbReference type="GO" id="GO:0008237">
    <property type="term" value="F:metallopeptidase activity"/>
    <property type="evidence" value="ECO:0007669"/>
    <property type="project" value="UniProtKB-KW"/>
</dbReference>
<evidence type="ECO:0000256" key="5">
    <source>
        <dbReference type="ARBA" id="ARBA00022833"/>
    </source>
</evidence>
<comment type="cofactor">
    <cofactor evidence="1">
        <name>Zn(2+)</name>
        <dbReference type="ChEBI" id="CHEBI:29105"/>
    </cofactor>
</comment>
<dbReference type="Pfam" id="PF01435">
    <property type="entry name" value="Peptidase_M48"/>
    <property type="match status" value="1"/>
</dbReference>
<keyword evidence="2" id="KW-0645">Protease</keyword>
<dbReference type="RefSeq" id="WP_275594264.1">
    <property type="nucleotide sequence ID" value="NZ_CP102381.1"/>
</dbReference>
<dbReference type="PANTHER" id="PTHR22726:SF1">
    <property type="entry name" value="METALLOENDOPEPTIDASE OMA1, MITOCHONDRIAL"/>
    <property type="match status" value="1"/>
</dbReference>
<gene>
    <name evidence="9" type="ORF">NR989_08270</name>
</gene>
<dbReference type="InterPro" id="IPR001915">
    <property type="entry name" value="Peptidase_M48"/>
</dbReference>
<evidence type="ECO:0000256" key="2">
    <source>
        <dbReference type="ARBA" id="ARBA00022670"/>
    </source>
</evidence>
<evidence type="ECO:0000256" key="6">
    <source>
        <dbReference type="ARBA" id="ARBA00023049"/>
    </source>
</evidence>
<protein>
    <submittedName>
        <fullName evidence="9">M48 family metalloprotease</fullName>
        <ecNumber evidence="9">3.4.24.-</ecNumber>
    </submittedName>
</protein>
<accession>A0ABY8C8Y7</accession>
<dbReference type="InterPro" id="IPR051156">
    <property type="entry name" value="Mito/Outer_Membr_Metalloprot"/>
</dbReference>
<dbReference type="PANTHER" id="PTHR22726">
    <property type="entry name" value="METALLOENDOPEPTIDASE OMA1"/>
    <property type="match status" value="1"/>
</dbReference>
<keyword evidence="10" id="KW-1185">Reference proteome</keyword>
<feature type="domain" description="Peptidase M48" evidence="8">
    <location>
        <begin position="56"/>
        <end position="244"/>
    </location>
</feature>
<evidence type="ECO:0000259" key="8">
    <source>
        <dbReference type="Pfam" id="PF01435"/>
    </source>
</evidence>
<dbReference type="CDD" id="cd07324">
    <property type="entry name" value="M48C_Oma1-like"/>
    <property type="match status" value="1"/>
</dbReference>
<proteinExistence type="predicted"/>
<reference evidence="9 10" key="1">
    <citation type="submission" date="2022-06" db="EMBL/GenBank/DDBJ databases">
        <title>Thiomicrohabdus sp. nov, an obligately chemolithoautotrophic, sulfur-oxidizing bacterium isolated from beach of Guanyin Mountain. Amoy.</title>
        <authorList>
            <person name="Zhu H."/>
        </authorList>
    </citation>
    <scope>NUCLEOTIDE SEQUENCE [LARGE SCALE GENOMIC DNA]</scope>
    <source>
        <strain evidence="9 10">XGS-01</strain>
    </source>
</reference>
<keyword evidence="3" id="KW-0479">Metal-binding</keyword>
<dbReference type="Proteomes" id="UP001222275">
    <property type="component" value="Chromosome"/>
</dbReference>
<evidence type="ECO:0000256" key="4">
    <source>
        <dbReference type="ARBA" id="ARBA00022801"/>
    </source>
</evidence>
<name>A0ABY8C8Y7_9GAMM</name>